<evidence type="ECO:0000256" key="9">
    <source>
        <dbReference type="ARBA" id="ARBA00023157"/>
    </source>
</evidence>
<protein>
    <submittedName>
        <fullName evidence="13">Uncharacterized protein</fullName>
    </submittedName>
</protein>
<comment type="subcellular location">
    <subcellularLocation>
        <location evidence="2">Secreted</location>
    </subcellularLocation>
</comment>
<keyword evidence="8" id="KW-0503">Monooxygenase</keyword>
<dbReference type="OrthoDB" id="2019572at2759"/>
<evidence type="ECO:0000256" key="11">
    <source>
        <dbReference type="ARBA" id="ARBA00046340"/>
    </source>
</evidence>
<sequence>MGHIAAWNKGMYCLNGTRSGVDDPDTNDAVGPLWELNRTDWWMHHVNKCDEFPPAEGDFLELPVGESFTIELAVNRAFTTLSYGGSRIGVFPDGQEHSGLGVTPEGKNEEGCITLLNIHTQNETMAAGTAFAISYEADITKVTPENLVVFSVLYNSPWHRLAEYQVPMLPACPEGGCHCAWGWVPNGCGEPNMYMQPFKCKVVGQTGSRAVAPGVPPGWCEDDQKKCIAGPKQMVYWNQLEGNNVAVSGTDWPGRARAPAYNGKMGFANGAQPDIFLGEGSATPTYIEPGPSSPPPLYPEPTSASSESSRNGSSGAHVSSLSLLFLVFSAVCTCIILTSP</sequence>
<dbReference type="InterPro" id="IPR054497">
    <property type="entry name" value="LPMO_AA14"/>
</dbReference>
<feature type="region of interest" description="Disordered" evidence="12">
    <location>
        <begin position="279"/>
        <end position="312"/>
    </location>
</feature>
<evidence type="ECO:0000256" key="4">
    <source>
        <dbReference type="ARBA" id="ARBA00022723"/>
    </source>
</evidence>
<evidence type="ECO:0000256" key="10">
    <source>
        <dbReference type="ARBA" id="ARBA00023180"/>
    </source>
</evidence>
<accession>A0A4Y7T417</accession>
<dbReference type="Pfam" id="PF22810">
    <property type="entry name" value="LPMO_AA14"/>
    <property type="match status" value="1"/>
</dbReference>
<evidence type="ECO:0000256" key="1">
    <source>
        <dbReference type="ARBA" id="ARBA00001973"/>
    </source>
</evidence>
<dbReference type="GO" id="GO:0046872">
    <property type="term" value="F:metal ion binding"/>
    <property type="evidence" value="ECO:0007669"/>
    <property type="project" value="UniProtKB-KW"/>
</dbReference>
<reference evidence="13 14" key="1">
    <citation type="journal article" date="2019" name="Nat. Ecol. Evol.">
        <title>Megaphylogeny resolves global patterns of mushroom evolution.</title>
        <authorList>
            <person name="Varga T."/>
            <person name="Krizsan K."/>
            <person name="Foldi C."/>
            <person name="Dima B."/>
            <person name="Sanchez-Garcia M."/>
            <person name="Sanchez-Ramirez S."/>
            <person name="Szollosi G.J."/>
            <person name="Szarkandi J.G."/>
            <person name="Papp V."/>
            <person name="Albert L."/>
            <person name="Andreopoulos W."/>
            <person name="Angelini C."/>
            <person name="Antonin V."/>
            <person name="Barry K.W."/>
            <person name="Bougher N.L."/>
            <person name="Buchanan P."/>
            <person name="Buyck B."/>
            <person name="Bense V."/>
            <person name="Catcheside P."/>
            <person name="Chovatia M."/>
            <person name="Cooper J."/>
            <person name="Damon W."/>
            <person name="Desjardin D."/>
            <person name="Finy P."/>
            <person name="Geml J."/>
            <person name="Haridas S."/>
            <person name="Hughes K."/>
            <person name="Justo A."/>
            <person name="Karasinski D."/>
            <person name="Kautmanova I."/>
            <person name="Kiss B."/>
            <person name="Kocsube S."/>
            <person name="Kotiranta H."/>
            <person name="LaButti K.M."/>
            <person name="Lechner B.E."/>
            <person name="Liimatainen K."/>
            <person name="Lipzen A."/>
            <person name="Lukacs Z."/>
            <person name="Mihaltcheva S."/>
            <person name="Morgado L.N."/>
            <person name="Niskanen T."/>
            <person name="Noordeloos M.E."/>
            <person name="Ohm R.A."/>
            <person name="Ortiz-Santana B."/>
            <person name="Ovrebo C."/>
            <person name="Racz N."/>
            <person name="Riley R."/>
            <person name="Savchenko A."/>
            <person name="Shiryaev A."/>
            <person name="Soop K."/>
            <person name="Spirin V."/>
            <person name="Szebenyi C."/>
            <person name="Tomsovsky M."/>
            <person name="Tulloss R.E."/>
            <person name="Uehling J."/>
            <person name="Grigoriev I.V."/>
            <person name="Vagvolgyi C."/>
            <person name="Papp T."/>
            <person name="Martin F.M."/>
            <person name="Miettinen O."/>
            <person name="Hibbett D.S."/>
            <person name="Nagy L.G."/>
        </authorList>
    </citation>
    <scope>NUCLEOTIDE SEQUENCE [LARGE SCALE GENOMIC DNA]</scope>
    <source>
        <strain evidence="13 14">FP101781</strain>
    </source>
</reference>
<dbReference type="GO" id="GO:0005576">
    <property type="term" value="C:extracellular region"/>
    <property type="evidence" value="ECO:0007669"/>
    <property type="project" value="UniProtKB-SubCell"/>
</dbReference>
<dbReference type="AlphaFoldDB" id="A0A4Y7T417"/>
<dbReference type="GO" id="GO:0004497">
    <property type="term" value="F:monooxygenase activity"/>
    <property type="evidence" value="ECO:0007669"/>
    <property type="project" value="UniProtKB-KW"/>
</dbReference>
<comment type="cofactor">
    <cofactor evidence="1">
        <name>Cu(2+)</name>
        <dbReference type="ChEBI" id="CHEBI:29036"/>
    </cofactor>
</comment>
<evidence type="ECO:0000256" key="12">
    <source>
        <dbReference type="SAM" id="MobiDB-lite"/>
    </source>
</evidence>
<evidence type="ECO:0000256" key="3">
    <source>
        <dbReference type="ARBA" id="ARBA00022525"/>
    </source>
</evidence>
<comment type="similarity">
    <text evidence="11">Belongs to the polysaccharide monooxygenase AA14 family.</text>
</comment>
<evidence type="ECO:0000313" key="14">
    <source>
        <dbReference type="Proteomes" id="UP000298030"/>
    </source>
</evidence>
<keyword evidence="7" id="KW-0186">Copper</keyword>
<name>A0A4Y7T417_COPMI</name>
<keyword evidence="14" id="KW-1185">Reference proteome</keyword>
<organism evidence="13 14">
    <name type="scientific">Coprinellus micaceus</name>
    <name type="common">Glistening ink-cap mushroom</name>
    <name type="synonym">Coprinus micaceus</name>
    <dbReference type="NCBI Taxonomy" id="71717"/>
    <lineage>
        <taxon>Eukaryota</taxon>
        <taxon>Fungi</taxon>
        <taxon>Dikarya</taxon>
        <taxon>Basidiomycota</taxon>
        <taxon>Agaricomycotina</taxon>
        <taxon>Agaricomycetes</taxon>
        <taxon>Agaricomycetidae</taxon>
        <taxon>Agaricales</taxon>
        <taxon>Agaricineae</taxon>
        <taxon>Psathyrellaceae</taxon>
        <taxon>Coprinellus</taxon>
    </lineage>
</organism>
<evidence type="ECO:0000256" key="5">
    <source>
        <dbReference type="ARBA" id="ARBA00022729"/>
    </source>
</evidence>
<keyword evidence="6" id="KW-0560">Oxidoreductase</keyword>
<dbReference type="EMBL" id="QPFP01000030">
    <property type="protein sequence ID" value="TEB28860.1"/>
    <property type="molecule type" value="Genomic_DNA"/>
</dbReference>
<dbReference type="STRING" id="71717.A0A4Y7T417"/>
<keyword evidence="5" id="KW-0732">Signal</keyword>
<keyword evidence="3" id="KW-0964">Secreted</keyword>
<keyword evidence="9" id="KW-1015">Disulfide bond</keyword>
<evidence type="ECO:0000256" key="8">
    <source>
        <dbReference type="ARBA" id="ARBA00023033"/>
    </source>
</evidence>
<proteinExistence type="inferred from homology"/>
<evidence type="ECO:0000256" key="7">
    <source>
        <dbReference type="ARBA" id="ARBA00023008"/>
    </source>
</evidence>
<evidence type="ECO:0000256" key="2">
    <source>
        <dbReference type="ARBA" id="ARBA00004613"/>
    </source>
</evidence>
<keyword evidence="10" id="KW-0325">Glycoprotein</keyword>
<evidence type="ECO:0000256" key="6">
    <source>
        <dbReference type="ARBA" id="ARBA00023002"/>
    </source>
</evidence>
<comment type="caution">
    <text evidence="13">The sequence shown here is derived from an EMBL/GenBank/DDBJ whole genome shotgun (WGS) entry which is preliminary data.</text>
</comment>
<evidence type="ECO:0000313" key="13">
    <source>
        <dbReference type="EMBL" id="TEB28860.1"/>
    </source>
</evidence>
<feature type="compositionally biased region" description="Low complexity" evidence="12">
    <location>
        <begin position="300"/>
        <end position="312"/>
    </location>
</feature>
<dbReference type="Proteomes" id="UP000298030">
    <property type="component" value="Unassembled WGS sequence"/>
</dbReference>
<keyword evidence="4" id="KW-0479">Metal-binding</keyword>
<gene>
    <name evidence="13" type="ORF">FA13DRAFT_1735367</name>
</gene>